<dbReference type="FunFam" id="3.40.50.300:FF:003222">
    <property type="entry name" value="ABC transporter ATP-binding protein YtrE"/>
    <property type="match status" value="1"/>
</dbReference>
<evidence type="ECO:0000313" key="6">
    <source>
        <dbReference type="Proteomes" id="UP000179935"/>
    </source>
</evidence>
<evidence type="ECO:0000256" key="2">
    <source>
        <dbReference type="ARBA" id="ARBA00022741"/>
    </source>
</evidence>
<dbReference type="Pfam" id="PF00005">
    <property type="entry name" value="ABC_tran"/>
    <property type="match status" value="1"/>
</dbReference>
<dbReference type="GO" id="GO:0005524">
    <property type="term" value="F:ATP binding"/>
    <property type="evidence" value="ECO:0007669"/>
    <property type="project" value="UniProtKB-KW"/>
</dbReference>
<dbReference type="AlphaFoldDB" id="A0A1S2PHU0"/>
<dbReference type="GO" id="GO:0005886">
    <property type="term" value="C:plasma membrane"/>
    <property type="evidence" value="ECO:0007669"/>
    <property type="project" value="TreeGrafter"/>
</dbReference>
<dbReference type="Proteomes" id="UP000179935">
    <property type="component" value="Unassembled WGS sequence"/>
</dbReference>
<sequence>MSQVVTGTMVRVENVHKSYGQEAAAVHALRGVSFDIPRGELVALKGRSGSGKTTLLNVVGGLDTPDRGRVTVDGLDLSELGEDGLLALRRDRIGFVFQSFGLIPILTAAENVGVPMRMRRADVREREERVELLLSLVDLADHAAQRPGELSGGQQQRVAIARALANNPSLLIADEPTGQLDAETGHAVMELLRAVVRSEQVTVLVATHDATLLDLADRVLELRDGEIRDETGE</sequence>
<dbReference type="CDD" id="cd03255">
    <property type="entry name" value="ABC_MJ0796_LolCDE_FtsE"/>
    <property type="match status" value="1"/>
</dbReference>
<dbReference type="SMART" id="SM00382">
    <property type="entry name" value="AAA"/>
    <property type="match status" value="1"/>
</dbReference>
<dbReference type="OrthoDB" id="9802264at2"/>
<feature type="domain" description="ABC transporter" evidence="4">
    <location>
        <begin position="10"/>
        <end position="233"/>
    </location>
</feature>
<dbReference type="GO" id="GO:0016887">
    <property type="term" value="F:ATP hydrolysis activity"/>
    <property type="evidence" value="ECO:0007669"/>
    <property type="project" value="InterPro"/>
</dbReference>
<dbReference type="Gene3D" id="3.40.50.300">
    <property type="entry name" value="P-loop containing nucleotide triphosphate hydrolases"/>
    <property type="match status" value="1"/>
</dbReference>
<dbReference type="InterPro" id="IPR003439">
    <property type="entry name" value="ABC_transporter-like_ATP-bd"/>
</dbReference>
<dbReference type="InterPro" id="IPR015854">
    <property type="entry name" value="ABC_transpr_LolD-like"/>
</dbReference>
<keyword evidence="6" id="KW-1185">Reference proteome</keyword>
<dbReference type="SUPFAM" id="SSF52540">
    <property type="entry name" value="P-loop containing nucleoside triphosphate hydrolases"/>
    <property type="match status" value="1"/>
</dbReference>
<dbReference type="InterPro" id="IPR027417">
    <property type="entry name" value="P-loop_NTPase"/>
</dbReference>
<dbReference type="InterPro" id="IPR017871">
    <property type="entry name" value="ABC_transporter-like_CS"/>
</dbReference>
<dbReference type="EMBL" id="MLYP01000032">
    <property type="protein sequence ID" value="OIJ93273.1"/>
    <property type="molecule type" value="Genomic_DNA"/>
</dbReference>
<comment type="caution">
    <text evidence="5">The sequence shown here is derived from an EMBL/GenBank/DDBJ whole genome shotgun (WGS) entry which is preliminary data.</text>
</comment>
<dbReference type="PANTHER" id="PTHR24220:SF685">
    <property type="entry name" value="ABC TRANSPORTER RELATED"/>
    <property type="match status" value="1"/>
</dbReference>
<dbReference type="InterPro" id="IPR017911">
    <property type="entry name" value="MacB-like_ATP-bd"/>
</dbReference>
<dbReference type="InterPro" id="IPR003593">
    <property type="entry name" value="AAA+_ATPase"/>
</dbReference>
<proteinExistence type="predicted"/>
<reference evidence="5 6" key="1">
    <citation type="submission" date="2016-10" db="EMBL/GenBank/DDBJ databases">
        <title>Genome sequence of Streptomyces sp. MUSC 93.</title>
        <authorList>
            <person name="Lee L.-H."/>
            <person name="Ser H.-L."/>
            <person name="Law J.W.-F."/>
        </authorList>
    </citation>
    <scope>NUCLEOTIDE SEQUENCE [LARGE SCALE GENOMIC DNA]</scope>
    <source>
        <strain evidence="5 6">MUSC 93</strain>
    </source>
</reference>
<dbReference type="PANTHER" id="PTHR24220">
    <property type="entry name" value="IMPORT ATP-BINDING PROTEIN"/>
    <property type="match status" value="1"/>
</dbReference>
<evidence type="ECO:0000313" key="5">
    <source>
        <dbReference type="EMBL" id="OIJ93273.1"/>
    </source>
</evidence>
<keyword evidence="1" id="KW-0813">Transport</keyword>
<dbReference type="RefSeq" id="WP_071366271.1">
    <property type="nucleotide sequence ID" value="NZ_MLYP01000032.1"/>
</dbReference>
<dbReference type="STRING" id="1428652.BIV24_12220"/>
<dbReference type="PROSITE" id="PS50893">
    <property type="entry name" value="ABC_TRANSPORTER_2"/>
    <property type="match status" value="1"/>
</dbReference>
<evidence type="ECO:0000259" key="4">
    <source>
        <dbReference type="PROSITE" id="PS50893"/>
    </source>
</evidence>
<dbReference type="GO" id="GO:0022857">
    <property type="term" value="F:transmembrane transporter activity"/>
    <property type="evidence" value="ECO:0007669"/>
    <property type="project" value="TreeGrafter"/>
</dbReference>
<keyword evidence="2" id="KW-0547">Nucleotide-binding</keyword>
<accession>A0A1S2PHU0</accession>
<dbReference type="PROSITE" id="PS00211">
    <property type="entry name" value="ABC_TRANSPORTER_1"/>
    <property type="match status" value="1"/>
</dbReference>
<keyword evidence="3" id="KW-0067">ATP-binding</keyword>
<evidence type="ECO:0000256" key="3">
    <source>
        <dbReference type="ARBA" id="ARBA00022840"/>
    </source>
</evidence>
<gene>
    <name evidence="5" type="ORF">BIV24_12220</name>
</gene>
<organism evidence="5 6">
    <name type="scientific">Streptomyces colonosanans</name>
    <dbReference type="NCBI Taxonomy" id="1428652"/>
    <lineage>
        <taxon>Bacteria</taxon>
        <taxon>Bacillati</taxon>
        <taxon>Actinomycetota</taxon>
        <taxon>Actinomycetes</taxon>
        <taxon>Kitasatosporales</taxon>
        <taxon>Streptomycetaceae</taxon>
        <taxon>Streptomyces</taxon>
    </lineage>
</organism>
<name>A0A1S2PHU0_9ACTN</name>
<evidence type="ECO:0000256" key="1">
    <source>
        <dbReference type="ARBA" id="ARBA00022448"/>
    </source>
</evidence>
<protein>
    <submittedName>
        <fullName evidence="5">ABC transporter</fullName>
    </submittedName>
</protein>